<accession>X1H3C6</accession>
<comment type="caution">
    <text evidence="1">The sequence shown here is derived from an EMBL/GenBank/DDBJ whole genome shotgun (WGS) entry which is preliminary data.</text>
</comment>
<gene>
    <name evidence="1" type="ORF">S03H2_33409</name>
</gene>
<name>X1H3C6_9ZZZZ</name>
<evidence type="ECO:0000313" key="1">
    <source>
        <dbReference type="EMBL" id="GAH48359.1"/>
    </source>
</evidence>
<evidence type="ECO:0008006" key="2">
    <source>
        <dbReference type="Google" id="ProtNLM"/>
    </source>
</evidence>
<proteinExistence type="predicted"/>
<sequence>AGRTGRKKVLLTFLLMAQGIPFLYQGDECGIGDYIPQGAEDFFDTQAFFYRKRYYLRIIPL</sequence>
<dbReference type="Gene3D" id="3.20.20.80">
    <property type="entry name" value="Glycosidases"/>
    <property type="match status" value="1"/>
</dbReference>
<dbReference type="InterPro" id="IPR017853">
    <property type="entry name" value="GH"/>
</dbReference>
<dbReference type="SUPFAM" id="SSF51445">
    <property type="entry name" value="(Trans)glycosidases"/>
    <property type="match status" value="1"/>
</dbReference>
<reference evidence="1" key="1">
    <citation type="journal article" date="2014" name="Front. Microbiol.">
        <title>High frequency of phylogenetically diverse reductive dehalogenase-homologous genes in deep subseafloor sedimentary metagenomes.</title>
        <authorList>
            <person name="Kawai M."/>
            <person name="Futagami T."/>
            <person name="Toyoda A."/>
            <person name="Takaki Y."/>
            <person name="Nishi S."/>
            <person name="Hori S."/>
            <person name="Arai W."/>
            <person name="Tsubouchi T."/>
            <person name="Morono Y."/>
            <person name="Uchiyama I."/>
            <person name="Ito T."/>
            <person name="Fujiyama A."/>
            <person name="Inagaki F."/>
            <person name="Takami H."/>
        </authorList>
    </citation>
    <scope>NUCLEOTIDE SEQUENCE</scope>
    <source>
        <strain evidence="1">Expedition CK06-06</strain>
    </source>
</reference>
<protein>
    <recommendedName>
        <fullName evidence="2">Glycosyl hydrolase family 13 catalytic domain-containing protein</fullName>
    </recommendedName>
</protein>
<organism evidence="1">
    <name type="scientific">marine sediment metagenome</name>
    <dbReference type="NCBI Taxonomy" id="412755"/>
    <lineage>
        <taxon>unclassified sequences</taxon>
        <taxon>metagenomes</taxon>
        <taxon>ecological metagenomes</taxon>
    </lineage>
</organism>
<feature type="non-terminal residue" evidence="1">
    <location>
        <position position="1"/>
    </location>
</feature>
<dbReference type="AlphaFoldDB" id="X1H3C6"/>
<dbReference type="EMBL" id="BARU01020332">
    <property type="protein sequence ID" value="GAH48359.1"/>
    <property type="molecule type" value="Genomic_DNA"/>
</dbReference>